<feature type="non-terminal residue" evidence="1">
    <location>
        <position position="845"/>
    </location>
</feature>
<reference evidence="1" key="2">
    <citation type="journal article" date="2021" name="PeerJ">
        <title>Extensive microbial diversity within the chicken gut microbiome revealed by metagenomics and culture.</title>
        <authorList>
            <person name="Gilroy R."/>
            <person name="Ravi A."/>
            <person name="Getino M."/>
            <person name="Pursley I."/>
            <person name="Horton D.L."/>
            <person name="Alikhan N.F."/>
            <person name="Baker D."/>
            <person name="Gharbi K."/>
            <person name="Hall N."/>
            <person name="Watson M."/>
            <person name="Adriaenssens E.M."/>
            <person name="Foster-Nyarko E."/>
            <person name="Jarju S."/>
            <person name="Secka A."/>
            <person name="Antonio M."/>
            <person name="Oren A."/>
            <person name="Chaudhuri R.R."/>
            <person name="La Ragione R."/>
            <person name="Hildebrand F."/>
            <person name="Pallen M.J."/>
        </authorList>
    </citation>
    <scope>NUCLEOTIDE SEQUENCE</scope>
    <source>
        <strain evidence="1">ChiHjej9B8-7071</strain>
    </source>
</reference>
<organism evidence="1 2">
    <name type="scientific">Candidatus Avoscillospira stercoripullorum</name>
    <dbReference type="NCBI Taxonomy" id="2840709"/>
    <lineage>
        <taxon>Bacteria</taxon>
        <taxon>Bacillati</taxon>
        <taxon>Bacillota</taxon>
        <taxon>Clostridia</taxon>
        <taxon>Eubacteriales</taxon>
        <taxon>Oscillospiraceae</taxon>
        <taxon>Oscillospiraceae incertae sedis</taxon>
        <taxon>Candidatus Avoscillospira</taxon>
    </lineage>
</organism>
<proteinExistence type="predicted"/>
<comment type="caution">
    <text evidence="1">The sequence shown here is derived from an EMBL/GenBank/DDBJ whole genome shotgun (WGS) entry which is preliminary data.</text>
</comment>
<dbReference type="InterPro" id="IPR011989">
    <property type="entry name" value="ARM-like"/>
</dbReference>
<dbReference type="Proteomes" id="UP000824258">
    <property type="component" value="Unassembled WGS sequence"/>
</dbReference>
<protein>
    <submittedName>
        <fullName evidence="1">Uncharacterized protein</fullName>
    </submittedName>
</protein>
<dbReference type="EMBL" id="DVGD01000087">
    <property type="protein sequence ID" value="HIR09374.1"/>
    <property type="molecule type" value="Genomic_DNA"/>
</dbReference>
<dbReference type="AlphaFoldDB" id="A0A9D1A6X8"/>
<reference evidence="1" key="1">
    <citation type="submission" date="2020-10" db="EMBL/GenBank/DDBJ databases">
        <authorList>
            <person name="Gilroy R."/>
        </authorList>
    </citation>
    <scope>NUCLEOTIDE SEQUENCE</scope>
    <source>
        <strain evidence="1">ChiHjej9B8-7071</strain>
    </source>
</reference>
<accession>A0A9D1A6X8</accession>
<sequence>MDPRPLPQGLSAALSGDRAGLCGAVLSLCLHQLPPPPAEGYLPWCYRYLCAQLYPDGEVFDPDLVSAVENVYLPALCWALQHEDAPFDPLTDLLPLPEGAISESRVAEEYSRFQALVEEKRLMALLRIGRECMPFDTASHIIGVHNVALHAAILARAAGLPVDLPLVSAASLSHDVGKFGCRGADLKRIAYLHYYFTWTWLEEAGLPEIGHVAANHSTWDLEFENLPMESLLLIYADFRVRGTRVNGKEVMGIYSLSESRDMIFSKLADMTPQKQRRYETVYCKLRDFEAFLEANGVGTDLTDTTLETVPHRDPALLTPQEARRALKRMTFESNVRLMHTITTEQSFDLFLEKARGERTTASIRTYLRLLDEYSTYMTAAGKQKTLKFLYEILMHHEGDVRRRAGQLMGQILANSGPSYRKELPHDAPKSALAPGMMALLDKSAEIWESYLLQCLHPDRRITAGHAQRISNSLKAITWSLFESCNPAEAPAMARPLLRALMEHEGEDAFILADALRYVPTAALSPEDVEAMAAPLLRLSRGAVHHRITALGLLEHLLPLAEQPLPLPLETMLQEAVQDSEFSVRFLAVRILRALDPRTCLEEPVDPARLYLSNLKIAVHWTVKLVHIDALCGDVEAHPENAFHTAMHLSNLLSVSEHLPVREHAGEGLLKIASYLTVDQRNEIAVDLLRELENGRDQVSRFIPPFLGKLLCTLPEKEFEEGMSFLEDMIRSGVERSARAAGYTLGAILTLVRDDPATVDRALGLLTTGIAHYKDSIHQTTLTALCRDVLSSEAIPLAVRREDFLRLQKKLLCLLTEKRRDLLTRFNSAAMLNHLYRFLVECEVEL</sequence>
<dbReference type="InterPro" id="IPR016024">
    <property type="entry name" value="ARM-type_fold"/>
</dbReference>
<evidence type="ECO:0000313" key="2">
    <source>
        <dbReference type="Proteomes" id="UP000824258"/>
    </source>
</evidence>
<name>A0A9D1A6X8_9FIRM</name>
<dbReference type="SUPFAM" id="SSF48371">
    <property type="entry name" value="ARM repeat"/>
    <property type="match status" value="1"/>
</dbReference>
<dbReference type="Gene3D" id="1.25.10.10">
    <property type="entry name" value="Leucine-rich Repeat Variant"/>
    <property type="match status" value="1"/>
</dbReference>
<gene>
    <name evidence="1" type="ORF">IAA70_03105</name>
</gene>
<dbReference type="SUPFAM" id="SSF109604">
    <property type="entry name" value="HD-domain/PDEase-like"/>
    <property type="match status" value="1"/>
</dbReference>
<evidence type="ECO:0000313" key="1">
    <source>
        <dbReference type="EMBL" id="HIR09374.1"/>
    </source>
</evidence>